<keyword evidence="1" id="KW-0812">Transmembrane</keyword>
<dbReference type="AlphaFoldDB" id="A0A4R8I7D0"/>
<feature type="domain" description="DUF4349" evidence="2">
    <location>
        <begin position="53"/>
        <end position="155"/>
    </location>
</feature>
<dbReference type="EMBL" id="SOEO01000002">
    <property type="protein sequence ID" value="TDX84559.1"/>
    <property type="molecule type" value="Genomic_DNA"/>
</dbReference>
<sequence length="294" mass="33452">MKTKILSISLLTLLLIGCKKGEYAESAYATADSVAVVSDNVSVAATQQIEGKQFVKTAEVDMEVKDVYGATISIEKHLISLGGFVTRSRMEAQTLSENTYNISDESSMLIRKFQNKNRMQVRVPTEKLGDFLDFINDKKVFLNSRIISAEDMTANIKLSKMEAERQAKTSSNISQLKVGKDKVKLDDENMSQANSQKYSDEILVDQLKYSTVDIYIKEPSTSVAKIPIVNTKNIDNEYKYNFFFDVKNAFVEGFYLIQQIFVFLISIWPIVLLGGLVFYFWRRRKPLAKTDFEK</sequence>
<keyword evidence="1" id="KW-0472">Membrane</keyword>
<evidence type="ECO:0000256" key="1">
    <source>
        <dbReference type="SAM" id="Phobius"/>
    </source>
</evidence>
<comment type="caution">
    <text evidence="3">The sequence shown here is derived from an EMBL/GenBank/DDBJ whole genome shotgun (WGS) entry which is preliminary data.</text>
</comment>
<dbReference type="OrthoDB" id="8704559at2"/>
<evidence type="ECO:0000313" key="4">
    <source>
        <dbReference type="Proteomes" id="UP000295313"/>
    </source>
</evidence>
<name>A0A4R8I7D0_9FLAO</name>
<reference evidence="3 4" key="1">
    <citation type="submission" date="2019-03" db="EMBL/GenBank/DDBJ databases">
        <title>Genomic Encyclopedia of Type Strains, Phase III (KMG-III): the genomes of soil and plant-associated and newly described type strains.</title>
        <authorList>
            <person name="Whitman W."/>
        </authorList>
    </citation>
    <scope>NUCLEOTIDE SEQUENCE [LARGE SCALE GENOMIC DNA]</scope>
    <source>
        <strain evidence="3 4">CGMCC 1.12802</strain>
    </source>
</reference>
<dbReference type="PROSITE" id="PS51257">
    <property type="entry name" value="PROKAR_LIPOPROTEIN"/>
    <property type="match status" value="1"/>
</dbReference>
<keyword evidence="1" id="KW-1133">Transmembrane helix</keyword>
<dbReference type="Pfam" id="PF14257">
    <property type="entry name" value="DUF4349"/>
    <property type="match status" value="1"/>
</dbReference>
<dbReference type="RefSeq" id="WP_133944558.1">
    <property type="nucleotide sequence ID" value="NZ_SOEO01000002.1"/>
</dbReference>
<organism evidence="3 4">
    <name type="scientific">Epilithonimonas xixisoli</name>
    <dbReference type="NCBI Taxonomy" id="1476462"/>
    <lineage>
        <taxon>Bacteria</taxon>
        <taxon>Pseudomonadati</taxon>
        <taxon>Bacteroidota</taxon>
        <taxon>Flavobacteriia</taxon>
        <taxon>Flavobacteriales</taxon>
        <taxon>Weeksellaceae</taxon>
        <taxon>Chryseobacterium group</taxon>
        <taxon>Epilithonimonas</taxon>
    </lineage>
</organism>
<evidence type="ECO:0000313" key="3">
    <source>
        <dbReference type="EMBL" id="TDX84559.1"/>
    </source>
</evidence>
<feature type="transmembrane region" description="Helical" evidence="1">
    <location>
        <begin position="260"/>
        <end position="281"/>
    </location>
</feature>
<evidence type="ECO:0000259" key="2">
    <source>
        <dbReference type="Pfam" id="PF14257"/>
    </source>
</evidence>
<dbReference type="InterPro" id="IPR025645">
    <property type="entry name" value="DUF4349"/>
</dbReference>
<gene>
    <name evidence="3" type="ORF">B0I22_2182</name>
</gene>
<protein>
    <submittedName>
        <fullName evidence="3">Uncharacterized protein DUF4349</fullName>
    </submittedName>
</protein>
<keyword evidence="4" id="KW-1185">Reference proteome</keyword>
<proteinExistence type="predicted"/>
<accession>A0A4R8I7D0</accession>
<dbReference type="Proteomes" id="UP000295313">
    <property type="component" value="Unassembled WGS sequence"/>
</dbReference>